<dbReference type="InterPro" id="IPR000725">
    <property type="entry name" value="Olfact_rcpt"/>
</dbReference>
<evidence type="ECO:0000256" key="8">
    <source>
        <dbReference type="SAM" id="Phobius"/>
    </source>
</evidence>
<protein>
    <submittedName>
        <fullName evidence="9">OR8S1 protein</fullName>
    </submittedName>
</protein>
<accession>A0A6G1B9X7</accession>
<evidence type="ECO:0000256" key="5">
    <source>
        <dbReference type="ARBA" id="ARBA00023136"/>
    </source>
</evidence>
<sequence>MLMAWSLDFGDVHAMPYFSCELPSLFPLPCSDFSVNFAVLVRSAIVHALWTILLILFSYACIIATTLRISPTSGRSKAFSTGSSDLTLVISYGSGFLCCLVLTSGYPVEAVFSMQYSVVTPLVNPFLYSLKNKEVKATLKRMLQKDL</sequence>
<dbReference type="PANTHER" id="PTHR48001">
    <property type="entry name" value="OLFACTORY RECEPTOR"/>
    <property type="match status" value="1"/>
</dbReference>
<keyword evidence="6" id="KW-0675">Receptor</keyword>
<keyword evidence="5 8" id="KW-0472">Membrane</keyword>
<keyword evidence="3 8" id="KW-1133">Transmembrane helix</keyword>
<keyword evidence="7" id="KW-0807">Transducer</keyword>
<dbReference type="Gene3D" id="1.20.1070.10">
    <property type="entry name" value="Rhodopsin 7-helix transmembrane proteins"/>
    <property type="match status" value="1"/>
</dbReference>
<comment type="caution">
    <text evidence="9">The sequence shown here is derived from an EMBL/GenBank/DDBJ whole genome shotgun (WGS) entry which is preliminary data.</text>
</comment>
<dbReference type="GO" id="GO:0004930">
    <property type="term" value="F:G protein-coupled receptor activity"/>
    <property type="evidence" value="ECO:0007669"/>
    <property type="project" value="UniProtKB-KW"/>
</dbReference>
<evidence type="ECO:0000313" key="10">
    <source>
        <dbReference type="Proteomes" id="UP000475037"/>
    </source>
</evidence>
<keyword evidence="10" id="KW-1185">Reference proteome</keyword>
<name>A0A6G1B9X7_CROCR</name>
<dbReference type="PRINTS" id="PR00245">
    <property type="entry name" value="OLFACTORYR"/>
</dbReference>
<reference evidence="9 10" key="1">
    <citation type="submission" date="2019-11" db="EMBL/GenBank/DDBJ databases">
        <authorList>
            <person name="Yang C."/>
            <person name="Li F."/>
        </authorList>
    </citation>
    <scope>NUCLEOTIDE SEQUENCE [LARGE SCALE GENOMIC DNA]</scope>
    <source>
        <strain evidence="9">KB4526</strain>
        <tissue evidence="9">Muscle</tissue>
    </source>
</reference>
<organism evidence="9 10">
    <name type="scientific">Crocuta crocuta</name>
    <name type="common">Spotted hyena</name>
    <dbReference type="NCBI Taxonomy" id="9678"/>
    <lineage>
        <taxon>Eukaryota</taxon>
        <taxon>Metazoa</taxon>
        <taxon>Chordata</taxon>
        <taxon>Craniata</taxon>
        <taxon>Vertebrata</taxon>
        <taxon>Euteleostomi</taxon>
        <taxon>Mammalia</taxon>
        <taxon>Eutheria</taxon>
        <taxon>Laurasiatheria</taxon>
        <taxon>Carnivora</taxon>
        <taxon>Feliformia</taxon>
        <taxon>Hyaenidae</taxon>
        <taxon>Crocuta</taxon>
    </lineage>
</organism>
<dbReference type="SUPFAM" id="SSF81321">
    <property type="entry name" value="Family A G protein-coupled receptor-like"/>
    <property type="match status" value="1"/>
</dbReference>
<evidence type="ECO:0000256" key="6">
    <source>
        <dbReference type="ARBA" id="ARBA00023170"/>
    </source>
</evidence>
<keyword evidence="2 8" id="KW-0812">Transmembrane</keyword>
<dbReference type="Proteomes" id="UP000475037">
    <property type="component" value="Unassembled WGS sequence"/>
</dbReference>
<evidence type="ECO:0000256" key="1">
    <source>
        <dbReference type="ARBA" id="ARBA00004141"/>
    </source>
</evidence>
<dbReference type="EMBL" id="VOAJ01001444">
    <property type="protein sequence ID" value="KAF0885095.1"/>
    <property type="molecule type" value="Genomic_DNA"/>
</dbReference>
<feature type="transmembrane region" description="Helical" evidence="8">
    <location>
        <begin position="44"/>
        <end position="65"/>
    </location>
</feature>
<proteinExistence type="predicted"/>
<evidence type="ECO:0000256" key="2">
    <source>
        <dbReference type="ARBA" id="ARBA00022692"/>
    </source>
</evidence>
<evidence type="ECO:0000313" key="9">
    <source>
        <dbReference type="EMBL" id="KAF0885095.1"/>
    </source>
</evidence>
<feature type="non-terminal residue" evidence="9">
    <location>
        <position position="1"/>
    </location>
</feature>
<comment type="subcellular location">
    <subcellularLocation>
        <location evidence="1">Membrane</location>
        <topology evidence="1">Multi-pass membrane protein</topology>
    </subcellularLocation>
</comment>
<dbReference type="GO" id="GO:0004984">
    <property type="term" value="F:olfactory receptor activity"/>
    <property type="evidence" value="ECO:0007669"/>
    <property type="project" value="InterPro"/>
</dbReference>
<dbReference type="GO" id="GO:0016020">
    <property type="term" value="C:membrane"/>
    <property type="evidence" value="ECO:0007669"/>
    <property type="project" value="UniProtKB-SubCell"/>
</dbReference>
<feature type="transmembrane region" description="Helical" evidence="8">
    <location>
        <begin position="86"/>
        <end position="106"/>
    </location>
</feature>
<dbReference type="Pfam" id="PF13853">
    <property type="entry name" value="7tm_4"/>
    <property type="match status" value="1"/>
</dbReference>
<feature type="non-terminal residue" evidence="9">
    <location>
        <position position="147"/>
    </location>
</feature>
<evidence type="ECO:0000256" key="3">
    <source>
        <dbReference type="ARBA" id="ARBA00022989"/>
    </source>
</evidence>
<keyword evidence="4" id="KW-0297">G-protein coupled receptor</keyword>
<gene>
    <name evidence="9" type="primary">Or8s1_3</name>
    <name evidence="9" type="ORF">FOF47_R21106</name>
</gene>
<dbReference type="AlphaFoldDB" id="A0A6G1B9X7"/>
<evidence type="ECO:0000256" key="7">
    <source>
        <dbReference type="ARBA" id="ARBA00023224"/>
    </source>
</evidence>
<evidence type="ECO:0000256" key="4">
    <source>
        <dbReference type="ARBA" id="ARBA00023040"/>
    </source>
</evidence>